<protein>
    <submittedName>
        <fullName evidence="4">Cysteine-rich secretory protein family protein</fullName>
    </submittedName>
</protein>
<evidence type="ECO:0000313" key="5">
    <source>
        <dbReference type="Proteomes" id="UP000182508"/>
    </source>
</evidence>
<dbReference type="InterPro" id="IPR008964">
    <property type="entry name" value="Invasin/intimin_cell_adhesion"/>
</dbReference>
<dbReference type="Pfam" id="PF07532">
    <property type="entry name" value="Big_4"/>
    <property type="match status" value="1"/>
</dbReference>
<dbReference type="InterPro" id="IPR043708">
    <property type="entry name" value="DUF5648"/>
</dbReference>
<dbReference type="InterPro" id="IPR035940">
    <property type="entry name" value="CAP_sf"/>
</dbReference>
<evidence type="ECO:0000259" key="2">
    <source>
        <dbReference type="Pfam" id="PF07532"/>
    </source>
</evidence>
<dbReference type="SUPFAM" id="SSF55797">
    <property type="entry name" value="PR-1-like"/>
    <property type="match status" value="1"/>
</dbReference>
<evidence type="ECO:0000259" key="1">
    <source>
        <dbReference type="Pfam" id="PF00188"/>
    </source>
</evidence>
<dbReference type="InterPro" id="IPR014044">
    <property type="entry name" value="CAP_dom"/>
</dbReference>
<feature type="domain" description="Bacterial Ig-like" evidence="2">
    <location>
        <begin position="430"/>
        <end position="470"/>
    </location>
</feature>
<dbReference type="AlphaFoldDB" id="A0A1G6D3Q8"/>
<dbReference type="Pfam" id="PF00188">
    <property type="entry name" value="CAP"/>
    <property type="match status" value="1"/>
</dbReference>
<dbReference type="Gene3D" id="2.60.40.1080">
    <property type="match status" value="1"/>
</dbReference>
<feature type="domain" description="SCP" evidence="1">
    <location>
        <begin position="189"/>
        <end position="301"/>
    </location>
</feature>
<dbReference type="STRING" id="439219.SAMN02910293_01958"/>
<dbReference type="Pfam" id="PF18885">
    <property type="entry name" value="DUF5648"/>
    <property type="match status" value="1"/>
</dbReference>
<name>A0A1G6D3Q8_9STRE</name>
<dbReference type="RefSeq" id="WP_141768138.1">
    <property type="nucleotide sequence ID" value="NZ_FMXP01000031.1"/>
</dbReference>
<dbReference type="Gene3D" id="3.40.33.10">
    <property type="entry name" value="CAP"/>
    <property type="match status" value="1"/>
</dbReference>
<accession>A0A1G6D3Q8</accession>
<evidence type="ECO:0000313" key="4">
    <source>
        <dbReference type="EMBL" id="SDB39721.1"/>
    </source>
</evidence>
<dbReference type="EMBL" id="FMXP01000031">
    <property type="protein sequence ID" value="SDB39721.1"/>
    <property type="molecule type" value="Genomic_DNA"/>
</dbReference>
<dbReference type="SUPFAM" id="SSF49373">
    <property type="entry name" value="Invasin/intimin cell-adhesion fragments"/>
    <property type="match status" value="1"/>
</dbReference>
<sequence>MDRNQVFGMRKCKGILVSALIGVSVTFGQLVVTADQVESSEVTTVIETSSEALGSEFSDGSSYYSQANSVEDIATEDTQTIQDNIAPETSVSSDEAVTVASLDGEFDGPAPDIQTNSNNLNPVAPVTTSEELPDTALPLRQTDVAESTATTTMATIDGSFLSVDPDALLTRINAIRQEAFDEGLVDTYVPLRWSYDLEQIAQIRAAEATFKQSHTRPNDSYTFTTTVNDLQASGENLAWNFRRTESSTHRATEQFYEEKPDFLTYLETGSAPDQIGHYITLINPYFQYVGIATFYTDSGHFFTTTAQEFATESELSEAQTYLSGKFRQSVEVSASNTVDVSLNLSASTLEVGQEANAILTGSLLVSGFQSGAIPTSFTDLAWSSSNPSVVSISDNGQFFGKSAGQARISVNLAGVTYSEEVTVRAITQIAALEQEVQSLDQVILPETVTAIWSDGVFSQENVIWETVATSAQNGKMMIVGHLTEHQTDLQALIYLSKKAQSKMFDRPKTLELVNVHDSSLKASHYITFAEVNKVFDVIAVYQLKNPNTGEIFYTTNKTEKEILESIGWEYQGIAWYAPTEGQAVYRLYSKELGYHYYTSSVDEVEELKKQGWKFENIAWYQ</sequence>
<organism evidence="4 5">
    <name type="scientific">Streptococcus henryi</name>
    <dbReference type="NCBI Taxonomy" id="439219"/>
    <lineage>
        <taxon>Bacteria</taxon>
        <taxon>Bacillati</taxon>
        <taxon>Bacillota</taxon>
        <taxon>Bacilli</taxon>
        <taxon>Lactobacillales</taxon>
        <taxon>Streptococcaceae</taxon>
        <taxon>Streptococcus</taxon>
    </lineage>
</organism>
<proteinExistence type="predicted"/>
<reference evidence="4 5" key="1">
    <citation type="submission" date="2016-10" db="EMBL/GenBank/DDBJ databases">
        <authorList>
            <person name="de Groot N.N."/>
        </authorList>
    </citation>
    <scope>NUCLEOTIDE SEQUENCE [LARGE SCALE GENOMIC DNA]</scope>
    <source>
        <strain evidence="4 5">A-4</strain>
    </source>
</reference>
<gene>
    <name evidence="4" type="ORF">SAMN02910293_01958</name>
</gene>
<feature type="domain" description="DUF5648" evidence="3">
    <location>
        <begin position="537"/>
        <end position="620"/>
    </location>
</feature>
<dbReference type="InterPro" id="IPR011081">
    <property type="entry name" value="Big_4"/>
</dbReference>
<evidence type="ECO:0000259" key="3">
    <source>
        <dbReference type="Pfam" id="PF18885"/>
    </source>
</evidence>
<dbReference type="eggNOG" id="COG3757">
    <property type="taxonomic scope" value="Bacteria"/>
</dbReference>
<keyword evidence="5" id="KW-1185">Reference proteome</keyword>
<dbReference type="Proteomes" id="UP000182508">
    <property type="component" value="Unassembled WGS sequence"/>
</dbReference>